<protein>
    <recommendedName>
        <fullName evidence="5">CENP-V/GFA domain-containing protein</fullName>
    </recommendedName>
</protein>
<accession>A0AAV9Q2W3</accession>
<dbReference type="PANTHER" id="PTHR33337">
    <property type="entry name" value="GFA DOMAIN-CONTAINING PROTEIN"/>
    <property type="match status" value="1"/>
</dbReference>
<keyword evidence="2" id="KW-0479">Metal-binding</keyword>
<dbReference type="AlphaFoldDB" id="A0AAV9Q2W3"/>
<feature type="domain" description="CENP-V/GFA" evidence="5">
    <location>
        <begin position="3"/>
        <end position="123"/>
    </location>
</feature>
<dbReference type="InterPro" id="IPR006913">
    <property type="entry name" value="CENP-V/GFA"/>
</dbReference>
<proteinExistence type="inferred from homology"/>
<evidence type="ECO:0000259" key="5">
    <source>
        <dbReference type="PROSITE" id="PS51891"/>
    </source>
</evidence>
<gene>
    <name evidence="6" type="ORF">LTR25_008216</name>
</gene>
<evidence type="ECO:0000256" key="3">
    <source>
        <dbReference type="ARBA" id="ARBA00022833"/>
    </source>
</evidence>
<name>A0AAV9Q2W3_9PEZI</name>
<dbReference type="InterPro" id="IPR011057">
    <property type="entry name" value="Mss4-like_sf"/>
</dbReference>
<dbReference type="Gene3D" id="3.90.1590.10">
    <property type="entry name" value="glutathione-dependent formaldehyde- activating enzyme (gfa)"/>
    <property type="match status" value="1"/>
</dbReference>
<dbReference type="GO" id="GO:0016846">
    <property type="term" value="F:carbon-sulfur lyase activity"/>
    <property type="evidence" value="ECO:0007669"/>
    <property type="project" value="InterPro"/>
</dbReference>
<evidence type="ECO:0000256" key="1">
    <source>
        <dbReference type="ARBA" id="ARBA00005495"/>
    </source>
</evidence>
<dbReference type="SUPFAM" id="SSF51316">
    <property type="entry name" value="Mss4-like"/>
    <property type="match status" value="1"/>
</dbReference>
<evidence type="ECO:0000256" key="2">
    <source>
        <dbReference type="ARBA" id="ARBA00022723"/>
    </source>
</evidence>
<comment type="caution">
    <text evidence="6">The sequence shown here is derived from an EMBL/GenBank/DDBJ whole genome shotgun (WGS) entry which is preliminary data.</text>
</comment>
<evidence type="ECO:0000256" key="4">
    <source>
        <dbReference type="ARBA" id="ARBA00023239"/>
    </source>
</evidence>
<dbReference type="PANTHER" id="PTHR33337:SF30">
    <property type="entry name" value="DUF636 DOMAIN PROTEIN (AFU_ORTHOLOGUE AFUA_1G03180)"/>
    <property type="match status" value="1"/>
</dbReference>
<sequence>MPLHGSCLCGNVKFSLTIDPDPNPDGNVTSTSICHCRACRKITGGTTSVNLTVPSTSFILDSGTLKAITTKHVDEGFDFSLSFCEGCGSPIYAVPLPQARPEVKIIQVGVLDDDGDLLGKRPDVELNVKYRPAWVQQVSGAEQRERYT</sequence>
<dbReference type="Proteomes" id="UP001345827">
    <property type="component" value="Unassembled WGS sequence"/>
</dbReference>
<keyword evidence="3" id="KW-0862">Zinc</keyword>
<dbReference type="EMBL" id="JAXLQG010000016">
    <property type="protein sequence ID" value="KAK5531886.1"/>
    <property type="molecule type" value="Genomic_DNA"/>
</dbReference>
<keyword evidence="4" id="KW-0456">Lyase</keyword>
<organism evidence="6 7">
    <name type="scientific">Vermiconidia calcicola</name>
    <dbReference type="NCBI Taxonomy" id="1690605"/>
    <lineage>
        <taxon>Eukaryota</taxon>
        <taxon>Fungi</taxon>
        <taxon>Dikarya</taxon>
        <taxon>Ascomycota</taxon>
        <taxon>Pezizomycotina</taxon>
        <taxon>Dothideomycetes</taxon>
        <taxon>Dothideomycetidae</taxon>
        <taxon>Mycosphaerellales</taxon>
        <taxon>Extremaceae</taxon>
        <taxon>Vermiconidia</taxon>
    </lineage>
</organism>
<evidence type="ECO:0000313" key="6">
    <source>
        <dbReference type="EMBL" id="KAK5531886.1"/>
    </source>
</evidence>
<dbReference type="Pfam" id="PF04828">
    <property type="entry name" value="GFA"/>
    <property type="match status" value="1"/>
</dbReference>
<keyword evidence="7" id="KW-1185">Reference proteome</keyword>
<dbReference type="PROSITE" id="PS51891">
    <property type="entry name" value="CENP_V_GFA"/>
    <property type="match status" value="1"/>
</dbReference>
<comment type="similarity">
    <text evidence="1">Belongs to the Gfa family.</text>
</comment>
<evidence type="ECO:0000313" key="7">
    <source>
        <dbReference type="Proteomes" id="UP001345827"/>
    </source>
</evidence>
<reference evidence="6 7" key="1">
    <citation type="submission" date="2023-06" db="EMBL/GenBank/DDBJ databases">
        <title>Black Yeasts Isolated from many extreme environments.</title>
        <authorList>
            <person name="Coleine C."/>
            <person name="Stajich J.E."/>
            <person name="Selbmann L."/>
        </authorList>
    </citation>
    <scope>NUCLEOTIDE SEQUENCE [LARGE SCALE GENOMIC DNA]</scope>
    <source>
        <strain evidence="6 7">CCFEE 5887</strain>
    </source>
</reference>
<dbReference type="GO" id="GO:0046872">
    <property type="term" value="F:metal ion binding"/>
    <property type="evidence" value="ECO:0007669"/>
    <property type="project" value="UniProtKB-KW"/>
</dbReference>